<feature type="transmembrane region" description="Helical" evidence="7">
    <location>
        <begin position="440"/>
        <end position="460"/>
    </location>
</feature>
<evidence type="ECO:0000256" key="3">
    <source>
        <dbReference type="ARBA" id="ARBA00022475"/>
    </source>
</evidence>
<dbReference type="GO" id="GO:0005886">
    <property type="term" value="C:plasma membrane"/>
    <property type="evidence" value="ECO:0007669"/>
    <property type="project" value="UniProtKB-SubCell"/>
</dbReference>
<keyword evidence="5 7" id="KW-1133">Transmembrane helix</keyword>
<keyword evidence="3" id="KW-1003">Cell membrane</keyword>
<feature type="transmembrane region" description="Helical" evidence="7">
    <location>
        <begin position="149"/>
        <end position="173"/>
    </location>
</feature>
<dbReference type="Proteomes" id="UP000248688">
    <property type="component" value="Chromosome"/>
</dbReference>
<dbReference type="PANTHER" id="PTHR30250">
    <property type="entry name" value="PST FAMILY PREDICTED COLANIC ACID TRANSPORTER"/>
    <property type="match status" value="1"/>
</dbReference>
<evidence type="ECO:0000256" key="4">
    <source>
        <dbReference type="ARBA" id="ARBA00022692"/>
    </source>
</evidence>
<organism evidence="8 9">
    <name type="scientific">Echinicola strongylocentroti</name>
    <dbReference type="NCBI Taxonomy" id="1795355"/>
    <lineage>
        <taxon>Bacteria</taxon>
        <taxon>Pseudomonadati</taxon>
        <taxon>Bacteroidota</taxon>
        <taxon>Cytophagia</taxon>
        <taxon>Cytophagales</taxon>
        <taxon>Cyclobacteriaceae</taxon>
        <taxon>Echinicola</taxon>
    </lineage>
</organism>
<dbReference type="PANTHER" id="PTHR30250:SF10">
    <property type="entry name" value="LIPOPOLYSACCHARIDE BIOSYNTHESIS PROTEIN WZXC"/>
    <property type="match status" value="1"/>
</dbReference>
<protein>
    <submittedName>
        <fullName evidence="8">Lipopolysaccharide biosynthesis protein</fullName>
    </submittedName>
</protein>
<dbReference type="Pfam" id="PF13440">
    <property type="entry name" value="Polysacc_synt_3"/>
    <property type="match status" value="1"/>
</dbReference>
<evidence type="ECO:0000256" key="5">
    <source>
        <dbReference type="ARBA" id="ARBA00022989"/>
    </source>
</evidence>
<evidence type="ECO:0000313" key="8">
    <source>
        <dbReference type="EMBL" id="AWW32579.1"/>
    </source>
</evidence>
<dbReference type="KEGG" id="est:DN752_21855"/>
<feature type="transmembrane region" description="Helical" evidence="7">
    <location>
        <begin position="358"/>
        <end position="375"/>
    </location>
</feature>
<evidence type="ECO:0000313" key="9">
    <source>
        <dbReference type="Proteomes" id="UP000248688"/>
    </source>
</evidence>
<evidence type="ECO:0000256" key="1">
    <source>
        <dbReference type="ARBA" id="ARBA00004651"/>
    </source>
</evidence>
<keyword evidence="6 7" id="KW-0472">Membrane</keyword>
<feature type="transmembrane region" description="Helical" evidence="7">
    <location>
        <begin position="12"/>
        <end position="36"/>
    </location>
</feature>
<evidence type="ECO:0000256" key="7">
    <source>
        <dbReference type="SAM" id="Phobius"/>
    </source>
</evidence>
<gene>
    <name evidence="8" type="ORF">DN752_21855</name>
</gene>
<dbReference type="AlphaFoldDB" id="A0A2Z4IPE9"/>
<feature type="transmembrane region" description="Helical" evidence="7">
    <location>
        <begin position="42"/>
        <end position="66"/>
    </location>
</feature>
<keyword evidence="4 7" id="KW-0812">Transmembrane</keyword>
<feature type="transmembrane region" description="Helical" evidence="7">
    <location>
        <begin position="414"/>
        <end position="434"/>
    </location>
</feature>
<feature type="transmembrane region" description="Helical" evidence="7">
    <location>
        <begin position="381"/>
        <end position="402"/>
    </location>
</feature>
<dbReference type="CDD" id="cd13127">
    <property type="entry name" value="MATE_tuaB_like"/>
    <property type="match status" value="1"/>
</dbReference>
<name>A0A2Z4IPE9_9BACT</name>
<comment type="subcellular location">
    <subcellularLocation>
        <location evidence="1">Cell membrane</location>
        <topology evidence="1">Multi-pass membrane protein</topology>
    </subcellularLocation>
</comment>
<feature type="transmembrane region" description="Helical" evidence="7">
    <location>
        <begin position="113"/>
        <end position="137"/>
    </location>
</feature>
<evidence type="ECO:0000256" key="2">
    <source>
        <dbReference type="ARBA" id="ARBA00007430"/>
    </source>
</evidence>
<keyword evidence="9" id="KW-1185">Reference proteome</keyword>
<feature type="transmembrane region" description="Helical" evidence="7">
    <location>
        <begin position="78"/>
        <end position="101"/>
    </location>
</feature>
<sequence>MEAKKIVSGVKWTSIQFVIGTAFRFSIKLILAKLLLPEEFGLVGMCSIFIAVASAASEIGMSAALIQRENDDEVLPMYSTAFWTGIGWGLVVFAIMSVLIGPFAANFYGQPRLIQLIPVLSIGILIKPFGMIHTVILTRRMDFKVITKALNIAVLIAGVIAIISGFLGAGVWALVVNNALAPILALPTLFSATNWKPKIEWKKDQFKSIFGFGAYSSGTQIFSTLTYNVDNLLIGKMLGSSLLGTYTLAFSLTEQVRQTVSSVLNKVMYPVFGKHQQNKGVLRKYFLNIVHLNAIMLYPLMGFMMLFANEIVLFFGAEWVGAVIPLQLLSLAIMIHLMVNSFGSIIRGIGKPKLEMKIIMGLTCFILIPGLIIGITKFGLVGAAVAILINKLALSITGMIVLKKHIGLSAKELLGVLVNPVLAVAISSVCVYILKNTIANVGFFIPAVVFLVISYGSIVVKEKDNLFKLVKLMA</sequence>
<proteinExistence type="inferred from homology"/>
<evidence type="ECO:0000256" key="6">
    <source>
        <dbReference type="ARBA" id="ARBA00023136"/>
    </source>
</evidence>
<reference evidence="8 9" key="1">
    <citation type="submission" date="2018-06" db="EMBL/GenBank/DDBJ databases">
        <title>Echinicola strongylocentroti sp. nov., isolated from a sea urchin Strongylocentrotus intermedius.</title>
        <authorList>
            <person name="Bae S.S."/>
        </authorList>
    </citation>
    <scope>NUCLEOTIDE SEQUENCE [LARGE SCALE GENOMIC DNA]</scope>
    <source>
        <strain evidence="8 9">MEBiC08714</strain>
    </source>
</reference>
<feature type="transmembrane region" description="Helical" evidence="7">
    <location>
        <begin position="285"/>
        <end position="307"/>
    </location>
</feature>
<dbReference type="EMBL" id="CP030041">
    <property type="protein sequence ID" value="AWW32579.1"/>
    <property type="molecule type" value="Genomic_DNA"/>
</dbReference>
<dbReference type="RefSeq" id="WP_112785952.1">
    <property type="nucleotide sequence ID" value="NZ_CP030041.1"/>
</dbReference>
<accession>A0A2Z4IPE9</accession>
<dbReference type="InterPro" id="IPR050833">
    <property type="entry name" value="Poly_Biosynth_Transport"/>
</dbReference>
<dbReference type="OrthoDB" id="9770347at2"/>
<comment type="similarity">
    <text evidence="2">Belongs to the polysaccharide synthase family.</text>
</comment>
<feature type="transmembrane region" description="Helical" evidence="7">
    <location>
        <begin position="319"/>
        <end position="346"/>
    </location>
</feature>